<accession>X1VGD4</accession>
<protein>
    <submittedName>
        <fullName evidence="1">Uncharacterized protein</fullName>
    </submittedName>
</protein>
<dbReference type="AlphaFoldDB" id="X1VGD4"/>
<proteinExistence type="predicted"/>
<gene>
    <name evidence="1" type="ORF">S12H4_45058</name>
</gene>
<evidence type="ECO:0000313" key="1">
    <source>
        <dbReference type="EMBL" id="GAJ06150.1"/>
    </source>
</evidence>
<sequence>MGRIVSGLYNLARLMNDFSAVVSGKPGRIARRGVNKAIGRIAGPRIYLKGRKRR</sequence>
<name>X1VGD4_9ZZZZ</name>
<organism evidence="1">
    <name type="scientific">marine sediment metagenome</name>
    <dbReference type="NCBI Taxonomy" id="412755"/>
    <lineage>
        <taxon>unclassified sequences</taxon>
        <taxon>metagenomes</taxon>
        <taxon>ecological metagenomes</taxon>
    </lineage>
</organism>
<reference evidence="1" key="1">
    <citation type="journal article" date="2014" name="Front. Microbiol.">
        <title>High frequency of phylogenetically diverse reductive dehalogenase-homologous genes in deep subseafloor sedimentary metagenomes.</title>
        <authorList>
            <person name="Kawai M."/>
            <person name="Futagami T."/>
            <person name="Toyoda A."/>
            <person name="Takaki Y."/>
            <person name="Nishi S."/>
            <person name="Hori S."/>
            <person name="Arai W."/>
            <person name="Tsubouchi T."/>
            <person name="Morono Y."/>
            <person name="Uchiyama I."/>
            <person name="Ito T."/>
            <person name="Fujiyama A."/>
            <person name="Inagaki F."/>
            <person name="Takami H."/>
        </authorList>
    </citation>
    <scope>NUCLEOTIDE SEQUENCE</scope>
    <source>
        <strain evidence="1">Expedition CK06-06</strain>
    </source>
</reference>
<comment type="caution">
    <text evidence="1">The sequence shown here is derived from an EMBL/GenBank/DDBJ whole genome shotgun (WGS) entry which is preliminary data.</text>
</comment>
<dbReference type="EMBL" id="BARW01027819">
    <property type="protein sequence ID" value="GAJ06150.1"/>
    <property type="molecule type" value="Genomic_DNA"/>
</dbReference>